<reference evidence="1 2" key="1">
    <citation type="submission" date="2016-07" db="EMBL/GenBank/DDBJ databases">
        <title>Complete genome sequence of Altererythrobacter namhicola JCM 16345T, containing esterase-encoding genes.</title>
        <authorList>
            <person name="Cheng H."/>
            <person name="Wu Y.-H."/>
            <person name="Jian S.-L."/>
            <person name="Huo Y.-Y."/>
            <person name="Wang C.-S."/>
            <person name="Xu X.-W."/>
        </authorList>
    </citation>
    <scope>NUCLEOTIDE SEQUENCE [LARGE SCALE GENOMIC DNA]</scope>
    <source>
        <strain evidence="1 2">JCM 16345</strain>
    </source>
</reference>
<accession>A0A1C7D8S0</accession>
<dbReference type="KEGG" id="anh:A6F65_01587"/>
<sequence>MLISRINSPDFDSVPAVALLFAAGSRPDLPAINALADSSGAFAVTMEGDPDEADEGELWAELLVNGLTFDLRGLAPGKPADTEPGRSCVGIRQEDLDAEAEAIVLSPGPHLAGGSMMVPVLRSLAALAAALSELGNVVALTWCPASNLCAPDFFAQQVARWVEGGVFPGLVLVSLNNDPDGGLTSQGLAQFSGQELRVEPELGESIPELAKLALRLIDFLVRQGKLSSEEVLTAPDGQPLRLTPSKNGRYLRVWRG</sequence>
<organism evidence="1 2">
    <name type="scientific">Paraurantiacibacter namhicola</name>
    <dbReference type="NCBI Taxonomy" id="645517"/>
    <lineage>
        <taxon>Bacteria</taxon>
        <taxon>Pseudomonadati</taxon>
        <taxon>Pseudomonadota</taxon>
        <taxon>Alphaproteobacteria</taxon>
        <taxon>Sphingomonadales</taxon>
        <taxon>Erythrobacteraceae</taxon>
        <taxon>Paraurantiacibacter</taxon>
    </lineage>
</organism>
<dbReference type="STRING" id="645517.A6F65_01587"/>
<evidence type="ECO:0008006" key="3">
    <source>
        <dbReference type="Google" id="ProtNLM"/>
    </source>
</evidence>
<dbReference type="Proteomes" id="UP000092698">
    <property type="component" value="Chromosome"/>
</dbReference>
<dbReference type="AlphaFoldDB" id="A0A1C7D8S0"/>
<proteinExistence type="predicted"/>
<protein>
    <recommendedName>
        <fullName evidence="3">DUF4261 domain-containing protein</fullName>
    </recommendedName>
</protein>
<dbReference type="EMBL" id="CP016545">
    <property type="protein sequence ID" value="ANU07886.1"/>
    <property type="molecule type" value="Genomic_DNA"/>
</dbReference>
<evidence type="ECO:0000313" key="1">
    <source>
        <dbReference type="EMBL" id="ANU07886.1"/>
    </source>
</evidence>
<evidence type="ECO:0000313" key="2">
    <source>
        <dbReference type="Proteomes" id="UP000092698"/>
    </source>
</evidence>
<gene>
    <name evidence="1" type="ORF">A6F65_01587</name>
</gene>
<name>A0A1C7D8S0_9SPHN</name>
<keyword evidence="2" id="KW-1185">Reference proteome</keyword>